<dbReference type="NCBIfam" id="TIGR02734">
    <property type="entry name" value="crtI_fam"/>
    <property type="match status" value="1"/>
</dbReference>
<dbReference type="Gene3D" id="3.50.50.60">
    <property type="entry name" value="FAD/NAD(P)-binding domain"/>
    <property type="match status" value="3"/>
</dbReference>
<evidence type="ECO:0000313" key="11">
    <source>
        <dbReference type="EMBL" id="XBO41000.1"/>
    </source>
</evidence>
<dbReference type="AlphaFoldDB" id="A0AAU7JLF2"/>
<name>A0AAU7JLF2_9HYPH</name>
<evidence type="ECO:0000256" key="7">
    <source>
        <dbReference type="ARBA" id="ARBA00023002"/>
    </source>
</evidence>
<comment type="cofactor">
    <cofactor evidence="1">
        <name>FAD</name>
        <dbReference type="ChEBI" id="CHEBI:57692"/>
    </cofactor>
</comment>
<dbReference type="SUPFAM" id="SSF51905">
    <property type="entry name" value="FAD/NAD(P)-binding domain"/>
    <property type="match status" value="1"/>
</dbReference>
<dbReference type="InterPro" id="IPR036188">
    <property type="entry name" value="FAD/NAD-bd_sf"/>
</dbReference>
<dbReference type="FunFam" id="3.50.50.60:FF:000378">
    <property type="entry name" value="Phytoene desaturase"/>
    <property type="match status" value="1"/>
</dbReference>
<dbReference type="InterPro" id="IPR008150">
    <property type="entry name" value="Phytoene_DH_bac_CS"/>
</dbReference>
<dbReference type="PANTHER" id="PTHR43734:SF3">
    <property type="entry name" value="B-CAROTENE KETOLASE"/>
    <property type="match status" value="1"/>
</dbReference>
<dbReference type="EMBL" id="CP157484">
    <property type="protein sequence ID" value="XBO41000.1"/>
    <property type="molecule type" value="Genomic_DNA"/>
</dbReference>
<dbReference type="GO" id="GO:0016117">
    <property type="term" value="P:carotenoid biosynthetic process"/>
    <property type="evidence" value="ECO:0007669"/>
    <property type="project" value="UniProtKB-KW"/>
</dbReference>
<keyword evidence="4" id="KW-0285">Flavoprotein</keyword>
<evidence type="ECO:0000259" key="10">
    <source>
        <dbReference type="Pfam" id="PF01593"/>
    </source>
</evidence>
<evidence type="ECO:0000256" key="2">
    <source>
        <dbReference type="ARBA" id="ARBA00004829"/>
    </source>
</evidence>
<dbReference type="InterPro" id="IPR014105">
    <property type="entry name" value="Carotenoid/retinoid_OxRdtase"/>
</dbReference>
<keyword evidence="7 9" id="KW-0560">Oxidoreductase</keyword>
<evidence type="ECO:0000256" key="8">
    <source>
        <dbReference type="ARBA" id="ARBA00031986"/>
    </source>
</evidence>
<comment type="pathway">
    <text evidence="2 9">Carotenoid biosynthesis.</text>
</comment>
<dbReference type="RefSeq" id="WP_406857853.1">
    <property type="nucleotide sequence ID" value="NZ_CP157484.1"/>
</dbReference>
<dbReference type="Pfam" id="PF01593">
    <property type="entry name" value="Amino_oxidase"/>
    <property type="match status" value="1"/>
</dbReference>
<evidence type="ECO:0000256" key="5">
    <source>
        <dbReference type="ARBA" id="ARBA00022746"/>
    </source>
</evidence>
<keyword evidence="6" id="KW-0274">FAD</keyword>
<reference evidence="11" key="1">
    <citation type="submission" date="2024-05" db="EMBL/GenBank/DDBJ databases">
        <authorList>
            <person name="Kim S."/>
            <person name="Heo J."/>
            <person name="Choi H."/>
            <person name="Choi Y."/>
            <person name="Kwon S.-W."/>
            <person name="Kim Y."/>
        </authorList>
    </citation>
    <scope>NUCLEOTIDE SEQUENCE</scope>
    <source>
        <strain evidence="11">KACC 23698</strain>
    </source>
</reference>
<organism evidence="11">
    <name type="scientific">Alsobacter sp. KACC 23698</name>
    <dbReference type="NCBI Taxonomy" id="3149229"/>
    <lineage>
        <taxon>Bacteria</taxon>
        <taxon>Pseudomonadati</taxon>
        <taxon>Pseudomonadota</taxon>
        <taxon>Alphaproteobacteria</taxon>
        <taxon>Hyphomicrobiales</taxon>
        <taxon>Alsobacteraceae</taxon>
        <taxon>Alsobacter</taxon>
    </lineage>
</organism>
<dbReference type="GO" id="GO:0016627">
    <property type="term" value="F:oxidoreductase activity, acting on the CH-CH group of donors"/>
    <property type="evidence" value="ECO:0007669"/>
    <property type="project" value="UniProtKB-ARBA"/>
</dbReference>
<dbReference type="PROSITE" id="PS00982">
    <property type="entry name" value="PHYTOENE_DH"/>
    <property type="match status" value="1"/>
</dbReference>
<accession>A0AAU7JLF2</accession>
<evidence type="ECO:0000256" key="1">
    <source>
        <dbReference type="ARBA" id="ARBA00001974"/>
    </source>
</evidence>
<protein>
    <recommendedName>
        <fullName evidence="8">Phytoene dehydrogenase</fullName>
    </recommendedName>
</protein>
<proteinExistence type="inferred from homology"/>
<gene>
    <name evidence="11" type="ORF">ABEG18_09645</name>
</gene>
<feature type="domain" description="Amine oxidase" evidence="10">
    <location>
        <begin position="14"/>
        <end position="489"/>
    </location>
</feature>
<dbReference type="InterPro" id="IPR002937">
    <property type="entry name" value="Amino_oxidase"/>
</dbReference>
<evidence type="ECO:0000256" key="4">
    <source>
        <dbReference type="ARBA" id="ARBA00022630"/>
    </source>
</evidence>
<evidence type="ECO:0000256" key="9">
    <source>
        <dbReference type="RuleBase" id="RU362075"/>
    </source>
</evidence>
<evidence type="ECO:0000256" key="6">
    <source>
        <dbReference type="ARBA" id="ARBA00022827"/>
    </source>
</evidence>
<dbReference type="PANTHER" id="PTHR43734">
    <property type="entry name" value="PHYTOENE DESATURASE"/>
    <property type="match status" value="1"/>
</dbReference>
<keyword evidence="5 9" id="KW-0125">Carotenoid biosynthesis</keyword>
<comment type="similarity">
    <text evidence="3 9">Belongs to the carotenoid/retinoid oxidoreductase family.</text>
</comment>
<sequence length="518" mass="56554">MTRKTALVIGSGFGGLALAIRLQAGGFDVTLLEKRDKPGGRAYVYEDEGFIFDAGPTVITDPGCLEELFVASGRRMSDYVELLPVEPFYRLAWEDGSSFDYVNDQASLDRQIAAMSPDDVAGYRRFLAYSQEVFQAGYVELGHVPFLNFRDMMRVAPQLVRLESYRSVYALVSRFIRDERLRQAFSFHSLLVGGDPFSTSAIYTLIHALERKWGVFFPRGGTGALIAGLVRLFEDLGGVLRLSCPAARIETRDGRAVGVTTQAGEVLSADVVASNADVVHTYATLLAHEDRGRREGARLARKRFSNSLFVIYFGLRGERSNLAHHTVLFGPRYRELIREVFRGPELAEDFSLYLHAPCVTDPSLAPPGCSAFYVLSPVPHLGAAPIDWAAEGPRYRDRILDALEERCIPHLRRDLVTCRIFTPDDFKSELNAHLGTAFALEPTLTQSAWFRPHNRDDRLGGLYFVGAGTHPGAGIPGVVGSAKATAGLMLADAGYAGAAPAASVPAPKARPGPGVEAA</sequence>
<evidence type="ECO:0000256" key="3">
    <source>
        <dbReference type="ARBA" id="ARBA00006046"/>
    </source>
</evidence>